<name>A0A075GE47_9ARCH</name>
<evidence type="ECO:0000313" key="1">
    <source>
        <dbReference type="EMBL" id="AIE99942.1"/>
    </source>
</evidence>
<dbReference type="EMBL" id="KF900576">
    <property type="protein sequence ID" value="AIE99942.1"/>
    <property type="molecule type" value="Genomic_DNA"/>
</dbReference>
<organism evidence="1">
    <name type="scientific">uncultured marine thaumarchaeote KM3_126_D02</name>
    <dbReference type="NCBI Taxonomy" id="1455994"/>
    <lineage>
        <taxon>Archaea</taxon>
        <taxon>Nitrososphaerota</taxon>
        <taxon>environmental samples</taxon>
    </lineage>
</organism>
<dbReference type="AlphaFoldDB" id="A0A075GE47"/>
<sequence length="68" mass="7689">MNIKEKAIAHIASAITVFSMQQNTNQLPKNISMVDFILKTVPEDIKQDITIELIDSVFSYISATRFDT</sequence>
<reference evidence="1" key="1">
    <citation type="journal article" date="2014" name="Genome Biol. Evol.">
        <title>Pangenome evidence for extensive interdomain horizontal transfer affecting lineage core and shell genes in uncultured planktonic thaumarchaeota and euryarchaeota.</title>
        <authorList>
            <person name="Deschamps P."/>
            <person name="Zivanovic Y."/>
            <person name="Moreira D."/>
            <person name="Rodriguez-Valera F."/>
            <person name="Lopez-Garcia P."/>
        </authorList>
    </citation>
    <scope>NUCLEOTIDE SEQUENCE</scope>
</reference>
<proteinExistence type="predicted"/>
<protein>
    <submittedName>
        <fullName evidence="1">Uncharacterized protein</fullName>
    </submittedName>
</protein>
<accession>A0A075GE47</accession>